<comment type="function">
    <text evidence="9">Component of the general transcription and DNA repair factor IIH (TFIIH) core complex which is involved in general and transcription-coupled nucleotide excision repair (NER) of damaged DNA.</text>
</comment>
<evidence type="ECO:0000256" key="9">
    <source>
        <dbReference type="RuleBase" id="RU364024"/>
    </source>
</evidence>
<name>A0A167MBF2_CALVF</name>
<dbReference type="FunFam" id="3.30.70.2610:FF:000001">
    <property type="entry name" value="General transcription factor IIH subunit 4"/>
    <property type="match status" value="1"/>
</dbReference>
<dbReference type="GO" id="GO:0003690">
    <property type="term" value="F:double-stranded DNA binding"/>
    <property type="evidence" value="ECO:0007669"/>
    <property type="project" value="TreeGrafter"/>
</dbReference>
<reference evidence="11 12" key="1">
    <citation type="journal article" date="2016" name="Mol. Biol. Evol.">
        <title>Comparative Genomics of Early-Diverging Mushroom-Forming Fungi Provides Insights into the Origins of Lignocellulose Decay Capabilities.</title>
        <authorList>
            <person name="Nagy L.G."/>
            <person name="Riley R."/>
            <person name="Tritt A."/>
            <person name="Adam C."/>
            <person name="Daum C."/>
            <person name="Floudas D."/>
            <person name="Sun H."/>
            <person name="Yadav J.S."/>
            <person name="Pangilinan J."/>
            <person name="Larsson K.H."/>
            <person name="Matsuura K."/>
            <person name="Barry K."/>
            <person name="Labutti K."/>
            <person name="Kuo R."/>
            <person name="Ohm R.A."/>
            <person name="Bhattacharya S.S."/>
            <person name="Shirouzu T."/>
            <person name="Yoshinaga Y."/>
            <person name="Martin F.M."/>
            <person name="Grigoriev I.V."/>
            <person name="Hibbett D.S."/>
        </authorList>
    </citation>
    <scope>NUCLEOTIDE SEQUENCE [LARGE SCALE GENOMIC DNA]</scope>
    <source>
        <strain evidence="11 12">TUFC12733</strain>
    </source>
</reference>
<comment type="subcellular location">
    <subcellularLocation>
        <location evidence="2 9">Nucleus</location>
    </subcellularLocation>
</comment>
<dbReference type="InterPro" id="IPR004598">
    <property type="entry name" value="TFIIH_p52/Tfb2"/>
</dbReference>
<keyword evidence="5 9" id="KW-0805">Transcription regulation</keyword>
<dbReference type="GO" id="GO:0001671">
    <property type="term" value="F:ATPase activator activity"/>
    <property type="evidence" value="ECO:0007669"/>
    <property type="project" value="InterPro"/>
</dbReference>
<accession>A0A167MBF2</accession>
<keyword evidence="7 9" id="KW-0234">DNA repair</keyword>
<comment type="similarity">
    <text evidence="3 9">Belongs to the TFB2 family.</text>
</comment>
<keyword evidence="4 9" id="KW-0227">DNA damage</keyword>
<evidence type="ECO:0000256" key="8">
    <source>
        <dbReference type="ARBA" id="ARBA00023242"/>
    </source>
</evidence>
<dbReference type="InterPro" id="IPR040662">
    <property type="entry name" value="Tfb2_C"/>
</dbReference>
<evidence type="ECO:0000256" key="5">
    <source>
        <dbReference type="ARBA" id="ARBA00023015"/>
    </source>
</evidence>
<feature type="domain" description="Transcription factor Tfb2 C-terminal" evidence="10">
    <location>
        <begin position="394"/>
        <end position="461"/>
    </location>
</feature>
<dbReference type="EMBL" id="KV417283">
    <property type="protein sequence ID" value="KZO96539.1"/>
    <property type="molecule type" value="Genomic_DNA"/>
</dbReference>
<evidence type="ECO:0000256" key="6">
    <source>
        <dbReference type="ARBA" id="ARBA00023163"/>
    </source>
</evidence>
<sequence length="467" mass="52830">MSGTSQPDQLPPIHSFLTTRPQTTLSRLYARPSACLAVFRLLDDVARQIVMSLLWLDSKTGVDLTAWVSPSETARKHYTAAVLGLVRLHIAKEGSGRILILPAFQAGLRRALTGGGEHRSFGVPYLTAGGKDQMTTEQLDDYALERWESILHFMVSSGSSIGRVPPPSNAVIYLLRRSGLMASIGGERNPDSRITSQGFQFLLEDSHTQLWDLLLQYLAMSEDQGRDLVEVIGFLFMLGSMQLGQEYSTENLSDTQKVMLQDFLDYGLIYRRDPEDHTRFYPTRLATTLTSTSSLAFTSSKHEKAASSEGFIILETNYRLYAYTENPLQIAVLNLFITLHSRFENLVVGRLTRESIKGALANGITADQIISYLTVHAHPMMHKNNPILPVTVQDQIRLWELENNRLQSDNGYLYEDFNSQGDFDLVLSYAKQLDVVLWESREKRKMFVREDGHENVREFIRRRAEAS</sequence>
<dbReference type="GO" id="GO:0006366">
    <property type="term" value="P:transcription by RNA polymerase II"/>
    <property type="evidence" value="ECO:0007669"/>
    <property type="project" value="UniProtKB-ARBA"/>
</dbReference>
<keyword evidence="8 9" id="KW-0539">Nucleus</keyword>
<keyword evidence="12" id="KW-1185">Reference proteome</keyword>
<evidence type="ECO:0000256" key="7">
    <source>
        <dbReference type="ARBA" id="ARBA00023204"/>
    </source>
</evidence>
<dbReference type="GO" id="GO:0000439">
    <property type="term" value="C:transcription factor TFIIH core complex"/>
    <property type="evidence" value="ECO:0007669"/>
    <property type="project" value="InterPro"/>
</dbReference>
<dbReference type="STRING" id="1330018.A0A167MBF2"/>
<dbReference type="OrthoDB" id="413460at2759"/>
<dbReference type="AlphaFoldDB" id="A0A167MBF2"/>
<dbReference type="Gene3D" id="3.30.70.2610">
    <property type="match status" value="1"/>
</dbReference>
<gene>
    <name evidence="11" type="ORF">CALVIDRAFT_514310</name>
</gene>
<evidence type="ECO:0000256" key="2">
    <source>
        <dbReference type="ARBA" id="ARBA00004123"/>
    </source>
</evidence>
<dbReference type="PANTHER" id="PTHR13152">
    <property type="entry name" value="TFIIH, POLYPEPTIDE 4"/>
    <property type="match status" value="1"/>
</dbReference>
<evidence type="ECO:0000256" key="3">
    <source>
        <dbReference type="ARBA" id="ARBA00007132"/>
    </source>
</evidence>
<keyword evidence="6 9" id="KW-0804">Transcription</keyword>
<evidence type="ECO:0000256" key="4">
    <source>
        <dbReference type="ARBA" id="ARBA00022763"/>
    </source>
</evidence>
<evidence type="ECO:0000313" key="11">
    <source>
        <dbReference type="EMBL" id="KZO96539.1"/>
    </source>
</evidence>
<dbReference type="PANTHER" id="PTHR13152:SF0">
    <property type="entry name" value="GENERAL TRANSCRIPTION FACTOR IIH SUBUNIT 4"/>
    <property type="match status" value="1"/>
</dbReference>
<dbReference type="GO" id="GO:0006289">
    <property type="term" value="P:nucleotide-excision repair"/>
    <property type="evidence" value="ECO:0007669"/>
    <property type="project" value="InterPro"/>
</dbReference>
<dbReference type="NCBIfam" id="TIGR00625">
    <property type="entry name" value="tfb2"/>
    <property type="match status" value="1"/>
</dbReference>
<dbReference type="Proteomes" id="UP000076738">
    <property type="component" value="Unassembled WGS sequence"/>
</dbReference>
<dbReference type="Pfam" id="PF03849">
    <property type="entry name" value="Tfb2"/>
    <property type="match status" value="1"/>
</dbReference>
<comment type="function">
    <text evidence="1">Component of the general transcription and DNA repair factor IIH (TFIIH) core complex, which is involved in general and transcription-coupled nucleotide excision repair (NER) of damaged DNA and, when complexed to TFIIK, in RNA transcription by RNA polymerase II. In NER, TFIIH acts by opening DNA around the lesion to allow the excision of the damaged oligonucleotide and its replacement by a new DNA fragment. In transcription, TFIIH has an essential role in transcription initiation. When the pre-initiation complex (PIC) has been established, TFIIH is required for promoter opening and promoter escape. Phosphorylation of the C-terminal tail (CTD) of the largest subunit of RNA polymerase II by the kinase module TFIIK controls the initiation of transcription.</text>
</comment>
<organism evidence="11 12">
    <name type="scientific">Calocera viscosa (strain TUFC12733)</name>
    <dbReference type="NCBI Taxonomy" id="1330018"/>
    <lineage>
        <taxon>Eukaryota</taxon>
        <taxon>Fungi</taxon>
        <taxon>Dikarya</taxon>
        <taxon>Basidiomycota</taxon>
        <taxon>Agaricomycotina</taxon>
        <taxon>Dacrymycetes</taxon>
        <taxon>Dacrymycetales</taxon>
        <taxon>Dacrymycetaceae</taxon>
        <taxon>Calocera</taxon>
    </lineage>
</organism>
<evidence type="ECO:0000256" key="1">
    <source>
        <dbReference type="ARBA" id="ARBA00002817"/>
    </source>
</evidence>
<dbReference type="GO" id="GO:0005675">
    <property type="term" value="C:transcription factor TFIIH holo complex"/>
    <property type="evidence" value="ECO:0007669"/>
    <property type="project" value="TreeGrafter"/>
</dbReference>
<dbReference type="Pfam" id="PF18307">
    <property type="entry name" value="Tfb2_C"/>
    <property type="match status" value="1"/>
</dbReference>
<evidence type="ECO:0000259" key="10">
    <source>
        <dbReference type="Pfam" id="PF18307"/>
    </source>
</evidence>
<protein>
    <recommendedName>
        <fullName evidence="9">RNA polymerase II transcription factor B subunit 2</fullName>
    </recommendedName>
</protein>
<proteinExistence type="inferred from homology"/>
<evidence type="ECO:0000313" key="12">
    <source>
        <dbReference type="Proteomes" id="UP000076738"/>
    </source>
</evidence>